<proteinExistence type="predicted"/>
<accession>A0ABS5J0D0</accession>
<feature type="domain" description="OmpA-like" evidence="5">
    <location>
        <begin position="473"/>
        <end position="588"/>
    </location>
</feature>
<evidence type="ECO:0000256" key="1">
    <source>
        <dbReference type="ARBA" id="ARBA00004442"/>
    </source>
</evidence>
<dbReference type="PANTHER" id="PTHR30329">
    <property type="entry name" value="STATOR ELEMENT OF FLAGELLAR MOTOR COMPLEX"/>
    <property type="match status" value="1"/>
</dbReference>
<dbReference type="InterPro" id="IPR006665">
    <property type="entry name" value="OmpA-like"/>
</dbReference>
<gene>
    <name evidence="6" type="ORF">KE626_15120</name>
</gene>
<comment type="caution">
    <text evidence="6">The sequence shown here is derived from an EMBL/GenBank/DDBJ whole genome shotgun (WGS) entry which is preliminary data.</text>
</comment>
<dbReference type="Proteomes" id="UP000676386">
    <property type="component" value="Unassembled WGS sequence"/>
</dbReference>
<dbReference type="CDD" id="cd07185">
    <property type="entry name" value="OmpA_C-like"/>
    <property type="match status" value="1"/>
</dbReference>
<dbReference type="Pfam" id="PF00691">
    <property type="entry name" value="OmpA"/>
    <property type="match status" value="1"/>
</dbReference>
<comment type="subcellular location">
    <subcellularLocation>
        <location evidence="1">Cell outer membrane</location>
    </subcellularLocation>
</comment>
<evidence type="ECO:0000256" key="4">
    <source>
        <dbReference type="PROSITE-ProRule" id="PRU00473"/>
    </source>
</evidence>
<reference evidence="6 7" key="1">
    <citation type="submission" date="2021-04" db="EMBL/GenBank/DDBJ databases">
        <title>Chitinophaga sp. nov., isolated from the rhizosphere soil.</title>
        <authorList>
            <person name="He S."/>
        </authorList>
    </citation>
    <scope>NUCLEOTIDE SEQUENCE [LARGE SCALE GENOMIC DNA]</scope>
    <source>
        <strain evidence="6 7">2R12</strain>
    </source>
</reference>
<evidence type="ECO:0000313" key="7">
    <source>
        <dbReference type="Proteomes" id="UP000676386"/>
    </source>
</evidence>
<evidence type="ECO:0000313" key="6">
    <source>
        <dbReference type="EMBL" id="MBS0028649.1"/>
    </source>
</evidence>
<evidence type="ECO:0000259" key="5">
    <source>
        <dbReference type="PROSITE" id="PS51123"/>
    </source>
</evidence>
<dbReference type="PRINTS" id="PR01021">
    <property type="entry name" value="OMPADOMAIN"/>
</dbReference>
<dbReference type="PROSITE" id="PS51123">
    <property type="entry name" value="OMPA_2"/>
    <property type="match status" value="1"/>
</dbReference>
<keyword evidence="3" id="KW-0998">Cell outer membrane</keyword>
<evidence type="ECO:0000256" key="3">
    <source>
        <dbReference type="ARBA" id="ARBA00023237"/>
    </source>
</evidence>
<dbReference type="Gene3D" id="3.30.1330.60">
    <property type="entry name" value="OmpA-like domain"/>
    <property type="match status" value="1"/>
</dbReference>
<evidence type="ECO:0000256" key="2">
    <source>
        <dbReference type="ARBA" id="ARBA00023136"/>
    </source>
</evidence>
<dbReference type="PRINTS" id="PR01023">
    <property type="entry name" value="NAFLGMOTY"/>
</dbReference>
<dbReference type="RefSeq" id="WP_211973745.1">
    <property type="nucleotide sequence ID" value="NZ_CBFHAM010000055.1"/>
</dbReference>
<protein>
    <submittedName>
        <fullName evidence="6">OmpA family protein</fullName>
    </submittedName>
</protein>
<dbReference type="PANTHER" id="PTHR30329:SF21">
    <property type="entry name" value="LIPOPROTEIN YIAD-RELATED"/>
    <property type="match status" value="1"/>
</dbReference>
<dbReference type="InterPro" id="IPR036737">
    <property type="entry name" value="OmpA-like_sf"/>
</dbReference>
<keyword evidence="2 4" id="KW-0472">Membrane</keyword>
<keyword evidence="7" id="KW-1185">Reference proteome</keyword>
<sequence length="588" mass="63629">MAVKVKPGGKVVGIVLLLGAIYAGKVLWWDKRPKEAKAATEIGKVSLPDAAEASLSGNAVKLPLPESTEALNGGTKISWRVMAWNSQFALMYANGGANTTKGSLIDKAKLQLQLVRQDDCNKSLADMVKFAQDYKKNPNTTGIFASFMGDGMPAFFAALAKELEPLGPDYQPIAFYTMGKSYGEDKLMGPVEWKRDPKSALGKTVAGVLRDGDINIMLKWAGDNNIPVNPDETSYDRNAINIIAANDFLDAGAKYIAGYKETRKLVIDGKKTSKDTTVGVDGVATWTPGDVNVAQKKGGLVNIASTREYSSQMPNITITIKKFAYDHRTDIENLIIALAQAGDQVRSYNEAKAFAGDVSAKVYNEQNGAYWLKYYNGVEEKDAQGLNIPLGGSMAFNLTDAANTFGMGKDAIDRYKIVYGTFGEILTRMYPEIMPTYPVYSQVVDKSFLASVVANHPELLEGAAIKEKYAENITSEVSSKSYQIQFETGSSVIKAGSHAVLDEILKSAVVAEGLKVGVYGHTDNVGNPTANEKLSNERAEAVKNYLIGKGLAEARIESKGYGDTKPIADNTTNDGRAKNRRVQIVLGQ</sequence>
<dbReference type="SUPFAM" id="SSF103088">
    <property type="entry name" value="OmpA-like"/>
    <property type="match status" value="1"/>
</dbReference>
<dbReference type="InterPro" id="IPR006664">
    <property type="entry name" value="OMP_bac"/>
</dbReference>
<organism evidence="6 7">
    <name type="scientific">Chitinophaga hostae</name>
    <dbReference type="NCBI Taxonomy" id="2831022"/>
    <lineage>
        <taxon>Bacteria</taxon>
        <taxon>Pseudomonadati</taxon>
        <taxon>Bacteroidota</taxon>
        <taxon>Chitinophagia</taxon>
        <taxon>Chitinophagales</taxon>
        <taxon>Chitinophagaceae</taxon>
        <taxon>Chitinophaga</taxon>
    </lineage>
</organism>
<name>A0ABS5J0D0_9BACT</name>
<dbReference type="EMBL" id="JAGTXB010000006">
    <property type="protein sequence ID" value="MBS0028649.1"/>
    <property type="molecule type" value="Genomic_DNA"/>
</dbReference>
<dbReference type="InterPro" id="IPR050330">
    <property type="entry name" value="Bact_OuterMem_StrucFunc"/>
</dbReference>